<dbReference type="AlphaFoldDB" id="A0A7D7QJQ4"/>
<dbReference type="KEGG" id="ned:HUN01_33690"/>
<evidence type="ECO:0000256" key="1">
    <source>
        <dbReference type="SAM" id="SignalP"/>
    </source>
</evidence>
<reference evidence="3" key="1">
    <citation type="submission" date="2020-06" db="EMBL/GenBank/DDBJ databases">
        <title>Nostoc edaphicum CCNP1411 genome.</title>
        <authorList>
            <person name="Fidor A."/>
            <person name="Grabski M."/>
            <person name="Gawor J."/>
            <person name="Gromadka R."/>
            <person name="Wegrzyn G."/>
            <person name="Mazur-Marzec H."/>
        </authorList>
    </citation>
    <scope>NUCLEOTIDE SEQUENCE [LARGE SCALE GENOMIC DNA]</scope>
    <source>
        <strain evidence="3">CCNP1411</strain>
    </source>
</reference>
<proteinExistence type="predicted"/>
<feature type="signal peptide" evidence="1">
    <location>
        <begin position="1"/>
        <end position="31"/>
    </location>
</feature>
<evidence type="ECO:0000313" key="3">
    <source>
        <dbReference type="Proteomes" id="UP000514713"/>
    </source>
</evidence>
<accession>A0A7D7QJQ4</accession>
<feature type="chain" id="PRO_5029016495" evidence="1">
    <location>
        <begin position="32"/>
        <end position="190"/>
    </location>
</feature>
<name>A0A7D7QJQ4_9NOSO</name>
<sequence>MNRFRYSKNILGAITVLLVICATFFSGIAIAAPATAPISSACTVEEKEPQVIVEPSGEVDIIPPNVIFNKVGECAFTTLKPIKLRELLPNIPEVRAIRIDRAIVQLPPGETVVVKNLQINQIDDEGGKTVIYGCSNLKVNNGTDLNVSCGGASYLPLDKSLQYSASIADFKPGTSFAIKLVASKSTRPDL</sequence>
<keyword evidence="1" id="KW-0732">Signal</keyword>
<dbReference type="Proteomes" id="UP000514713">
    <property type="component" value="Chromosome"/>
</dbReference>
<organism evidence="2 3">
    <name type="scientific">Nostoc edaphicum CCNP1411</name>
    <dbReference type="NCBI Taxonomy" id="1472755"/>
    <lineage>
        <taxon>Bacteria</taxon>
        <taxon>Bacillati</taxon>
        <taxon>Cyanobacteriota</taxon>
        <taxon>Cyanophyceae</taxon>
        <taxon>Nostocales</taxon>
        <taxon>Nostocaceae</taxon>
        <taxon>Nostoc</taxon>
    </lineage>
</organism>
<evidence type="ECO:0000313" key="2">
    <source>
        <dbReference type="EMBL" id="QMS92302.1"/>
    </source>
</evidence>
<dbReference type="EMBL" id="CP054698">
    <property type="protein sequence ID" value="QMS92302.1"/>
    <property type="molecule type" value="Genomic_DNA"/>
</dbReference>
<protein>
    <submittedName>
        <fullName evidence="2">Uncharacterized protein</fullName>
    </submittedName>
</protein>
<keyword evidence="3" id="KW-1185">Reference proteome</keyword>
<dbReference type="RefSeq" id="WP_181929800.1">
    <property type="nucleotide sequence ID" value="NZ_CP054698.1"/>
</dbReference>
<gene>
    <name evidence="2" type="ORF">HUN01_33690</name>
</gene>